<keyword evidence="2" id="KW-0479">Metal-binding</keyword>
<proteinExistence type="inferred from homology"/>
<evidence type="ECO:0000256" key="1">
    <source>
        <dbReference type="ARBA" id="ARBA00007749"/>
    </source>
</evidence>
<dbReference type="Pfam" id="PF00753">
    <property type="entry name" value="Lactamase_B"/>
    <property type="match status" value="1"/>
</dbReference>
<evidence type="ECO:0000313" key="7">
    <source>
        <dbReference type="EMBL" id="MBU8824895.1"/>
    </source>
</evidence>
<sequence>MPTPQQHTVGRAADPAAVRSLTIDDLTATYAVDGVIALRPEVFFPAIPADAWTQLRTADGNLTMSAGGLLVELGGTMVLIDTGVGDMTEQLSFGGVDCGSLIDVLGALGVRPDDIDVVAFTHLHFDHAGWAFADGDKTFPNARYVVAATELAQYTTVERGDDPIAPWHVITQMARGGRNVVLVDDGDQVVPGMRAVVTGGHTPGHTSYVLTSAAGRRLVVFGDAFHTAAQLSHLDWLSAVDTDVDSVVRARRRLLAELRRPDTVGFAFHFGDQPFGRVVTDAAGAAVWEPVASRVVAPAPRQSAAITPRGRVTPHPGSTPRPRSAQGL</sequence>
<evidence type="ECO:0000256" key="4">
    <source>
        <dbReference type="ARBA" id="ARBA00022833"/>
    </source>
</evidence>
<dbReference type="PANTHER" id="PTHR42978">
    <property type="entry name" value="QUORUM-QUENCHING LACTONASE YTNP-RELATED-RELATED"/>
    <property type="match status" value="1"/>
</dbReference>
<organism evidence="7 8">
    <name type="scientific">Mycolicibacterium goodii</name>
    <name type="common">Mycobacterium goodii</name>
    <dbReference type="NCBI Taxonomy" id="134601"/>
    <lineage>
        <taxon>Bacteria</taxon>
        <taxon>Bacillati</taxon>
        <taxon>Actinomycetota</taxon>
        <taxon>Actinomycetes</taxon>
        <taxon>Mycobacteriales</taxon>
        <taxon>Mycobacteriaceae</taxon>
        <taxon>Mycolicibacterium</taxon>
    </lineage>
</organism>
<dbReference type="InterPro" id="IPR001279">
    <property type="entry name" value="Metallo-B-lactamas"/>
</dbReference>
<comment type="similarity">
    <text evidence="1">Belongs to the metallo-beta-lactamase superfamily.</text>
</comment>
<dbReference type="SUPFAM" id="SSF56281">
    <property type="entry name" value="Metallo-hydrolase/oxidoreductase"/>
    <property type="match status" value="1"/>
</dbReference>
<dbReference type="Gene3D" id="3.60.15.10">
    <property type="entry name" value="Ribonuclease Z/Hydroxyacylglutathione hydrolase-like"/>
    <property type="match status" value="1"/>
</dbReference>
<reference evidence="7 8" key="1">
    <citation type="submission" date="2021-05" db="EMBL/GenBank/DDBJ databases">
        <title>Draft Genome Sequences of Clinical Respiratory Isolates of Mycobacterium goodii Recovered in Ireland.</title>
        <authorList>
            <person name="Flanagan P.R."/>
            <person name="Mok S."/>
            <person name="Roycroft E."/>
            <person name="Rogers T.R."/>
            <person name="Fitzgibbon M."/>
        </authorList>
    </citation>
    <scope>NUCLEOTIDE SEQUENCE [LARGE SCALE GENOMIC DNA]</scope>
    <source>
        <strain evidence="7 8">14IE55</strain>
    </source>
</reference>
<name>A0ABS6HQJ3_MYCGD</name>
<evidence type="ECO:0000313" key="8">
    <source>
        <dbReference type="Proteomes" id="UP000696413"/>
    </source>
</evidence>
<evidence type="ECO:0000256" key="3">
    <source>
        <dbReference type="ARBA" id="ARBA00022801"/>
    </source>
</evidence>
<comment type="caution">
    <text evidence="7">The sequence shown here is derived from an EMBL/GenBank/DDBJ whole genome shotgun (WGS) entry which is preliminary data.</text>
</comment>
<feature type="region of interest" description="Disordered" evidence="5">
    <location>
        <begin position="299"/>
        <end position="328"/>
    </location>
</feature>
<keyword evidence="4" id="KW-0862">Zinc</keyword>
<dbReference type="RefSeq" id="WP_214395279.1">
    <property type="nucleotide sequence ID" value="NZ_JAHBOL010000029.1"/>
</dbReference>
<dbReference type="InterPro" id="IPR036866">
    <property type="entry name" value="RibonucZ/Hydroxyglut_hydro"/>
</dbReference>
<protein>
    <submittedName>
        <fullName evidence="7">MBL fold metallo-hydrolase</fullName>
    </submittedName>
</protein>
<evidence type="ECO:0000259" key="6">
    <source>
        <dbReference type="SMART" id="SM00849"/>
    </source>
</evidence>
<dbReference type="SMART" id="SM00849">
    <property type="entry name" value="Lactamase_B"/>
    <property type="match status" value="1"/>
</dbReference>
<keyword evidence="8" id="KW-1185">Reference proteome</keyword>
<evidence type="ECO:0000256" key="2">
    <source>
        <dbReference type="ARBA" id="ARBA00022723"/>
    </source>
</evidence>
<dbReference type="EMBL" id="JAHBOM010000013">
    <property type="protein sequence ID" value="MBU8824895.1"/>
    <property type="molecule type" value="Genomic_DNA"/>
</dbReference>
<dbReference type="Proteomes" id="UP000696413">
    <property type="component" value="Unassembled WGS sequence"/>
</dbReference>
<keyword evidence="3" id="KW-0378">Hydrolase</keyword>
<dbReference type="InterPro" id="IPR051013">
    <property type="entry name" value="MBL_superfamily_lactonases"/>
</dbReference>
<accession>A0ABS6HQJ3</accession>
<feature type="domain" description="Metallo-beta-lactamase" evidence="6">
    <location>
        <begin position="65"/>
        <end position="268"/>
    </location>
</feature>
<gene>
    <name evidence="7" type="ORF">KL859_18730</name>
</gene>
<dbReference type="PANTHER" id="PTHR42978:SF6">
    <property type="entry name" value="QUORUM-QUENCHING LACTONASE YTNP-RELATED"/>
    <property type="match status" value="1"/>
</dbReference>
<evidence type="ECO:0000256" key="5">
    <source>
        <dbReference type="SAM" id="MobiDB-lite"/>
    </source>
</evidence>